<keyword evidence="2" id="KW-1185">Reference proteome</keyword>
<proteinExistence type="predicted"/>
<dbReference type="Pfam" id="PF10676">
    <property type="entry name" value="gerPA"/>
    <property type="match status" value="1"/>
</dbReference>
<accession>A0A2V5KZT6</accession>
<dbReference type="PANTHER" id="PTHR37808">
    <property type="entry name" value="SPORE GERMINATION PROTEIN-LIKE PROTEIN YDZR-RELATED"/>
    <property type="match status" value="1"/>
</dbReference>
<dbReference type="PANTHER" id="PTHR37808:SF3">
    <property type="entry name" value="SPORE GERMINATION PROTEIN GERPA-RELATED"/>
    <property type="match status" value="1"/>
</dbReference>
<gene>
    <name evidence="1" type="ORF">DLM86_08430</name>
</gene>
<sequence>MPAIVGSIKILSVGPSSIVHIGDSLQLAPQSTSKTFAGAGSFNTGDGVRTYNAVNLTNTYDGDIADSNALSIDKAGVPLP</sequence>
<reference evidence="1 2" key="1">
    <citation type="submission" date="2018-05" db="EMBL/GenBank/DDBJ databases">
        <title>Paenibacillus flagellatus sp. nov., isolated from selenium mineral soil.</title>
        <authorList>
            <person name="Dai X."/>
        </authorList>
    </citation>
    <scope>NUCLEOTIDE SEQUENCE [LARGE SCALE GENOMIC DNA]</scope>
    <source>
        <strain evidence="1 2">DXL2</strain>
    </source>
</reference>
<organism evidence="1 2">
    <name type="scientific">Paenibacillus flagellatus</name>
    <dbReference type="NCBI Taxonomy" id="2211139"/>
    <lineage>
        <taxon>Bacteria</taxon>
        <taxon>Bacillati</taxon>
        <taxon>Bacillota</taxon>
        <taxon>Bacilli</taxon>
        <taxon>Bacillales</taxon>
        <taxon>Paenibacillaceae</taxon>
        <taxon>Paenibacillus</taxon>
    </lineage>
</organism>
<dbReference type="RefSeq" id="WP_110839538.1">
    <property type="nucleotide sequence ID" value="NZ_QJVJ01000003.1"/>
</dbReference>
<dbReference type="AlphaFoldDB" id="A0A2V5KZT6"/>
<protein>
    <submittedName>
        <fullName evidence="1">Spore gernimation protein GerPA</fullName>
    </submittedName>
</protein>
<evidence type="ECO:0000313" key="1">
    <source>
        <dbReference type="EMBL" id="PYI55736.1"/>
    </source>
</evidence>
<name>A0A2V5KZT6_9BACL</name>
<dbReference type="Proteomes" id="UP000247476">
    <property type="component" value="Unassembled WGS sequence"/>
</dbReference>
<comment type="caution">
    <text evidence="1">The sequence shown here is derived from an EMBL/GenBank/DDBJ whole genome shotgun (WGS) entry which is preliminary data.</text>
</comment>
<dbReference type="OrthoDB" id="2691926at2"/>
<evidence type="ECO:0000313" key="2">
    <source>
        <dbReference type="Proteomes" id="UP000247476"/>
    </source>
</evidence>
<dbReference type="InterPro" id="IPR019618">
    <property type="entry name" value="Spore_germination_GerPA"/>
</dbReference>
<dbReference type="EMBL" id="QJVJ01000003">
    <property type="protein sequence ID" value="PYI55736.1"/>
    <property type="molecule type" value="Genomic_DNA"/>
</dbReference>